<dbReference type="GO" id="GO:0005789">
    <property type="term" value="C:endoplasmic reticulum membrane"/>
    <property type="evidence" value="ECO:0007669"/>
    <property type="project" value="UniProtKB-SubCell"/>
</dbReference>
<dbReference type="Pfam" id="PF00626">
    <property type="entry name" value="Gelsolin"/>
    <property type="match status" value="1"/>
</dbReference>
<dbReference type="InterPro" id="IPR050550">
    <property type="entry name" value="SEC23_SEC24_subfamily"/>
</dbReference>
<keyword evidence="14" id="KW-0472">Membrane</keyword>
<feature type="compositionally biased region" description="Gly residues" evidence="16">
    <location>
        <begin position="525"/>
        <end position="534"/>
    </location>
</feature>
<dbReference type="InterPro" id="IPR006896">
    <property type="entry name" value="Sec23/24_trunk_dom"/>
</dbReference>
<dbReference type="PANTHER" id="PTHR13803">
    <property type="entry name" value="SEC24-RELATED PROTEIN"/>
    <property type="match status" value="1"/>
</dbReference>
<dbReference type="InterPro" id="IPR036465">
    <property type="entry name" value="vWFA_dom_sf"/>
</dbReference>
<dbReference type="Proteomes" id="UP000242188">
    <property type="component" value="Unassembled WGS sequence"/>
</dbReference>
<dbReference type="GO" id="GO:0000139">
    <property type="term" value="C:Golgi membrane"/>
    <property type="evidence" value="ECO:0007669"/>
    <property type="project" value="UniProtKB-SubCell"/>
</dbReference>
<dbReference type="OrthoDB" id="49016at2759"/>
<dbReference type="Pfam" id="PF08033">
    <property type="entry name" value="Sec23_BS"/>
    <property type="match status" value="1"/>
</dbReference>
<dbReference type="GO" id="GO:0006886">
    <property type="term" value="P:intracellular protein transport"/>
    <property type="evidence" value="ECO:0007669"/>
    <property type="project" value="InterPro"/>
</dbReference>
<keyword evidence="13" id="KW-0333">Golgi apparatus</keyword>
<dbReference type="GO" id="GO:0090110">
    <property type="term" value="P:COPII-coated vesicle cargo loading"/>
    <property type="evidence" value="ECO:0007669"/>
    <property type="project" value="TreeGrafter"/>
</dbReference>
<evidence type="ECO:0000256" key="11">
    <source>
        <dbReference type="ARBA" id="ARBA00022892"/>
    </source>
</evidence>
<dbReference type="InterPro" id="IPR036174">
    <property type="entry name" value="Znf_Sec23_Sec24_sf"/>
</dbReference>
<dbReference type="InterPro" id="IPR006900">
    <property type="entry name" value="Sec23/24_helical_dom"/>
</dbReference>
<dbReference type="InterPro" id="IPR012990">
    <property type="entry name" value="Beta-sandwich_Sec23_24"/>
</dbReference>
<dbReference type="InterPro" id="IPR036175">
    <property type="entry name" value="Sec23/24_helical_dom_sf"/>
</dbReference>
<feature type="compositionally biased region" description="Polar residues" evidence="16">
    <location>
        <begin position="556"/>
        <end position="565"/>
    </location>
</feature>
<dbReference type="SUPFAM" id="SSF82754">
    <property type="entry name" value="C-terminal, gelsolin-like domain of Sec23/24"/>
    <property type="match status" value="1"/>
</dbReference>
<evidence type="ECO:0000256" key="4">
    <source>
        <dbReference type="ARBA" id="ARBA00004514"/>
    </source>
</evidence>
<keyword evidence="8" id="KW-0479">Metal-binding</keyword>
<feature type="compositionally biased region" description="Low complexity" evidence="16">
    <location>
        <begin position="110"/>
        <end position="121"/>
    </location>
</feature>
<dbReference type="SUPFAM" id="SSF81811">
    <property type="entry name" value="Helical domain of Sec23/24"/>
    <property type="match status" value="1"/>
</dbReference>
<feature type="compositionally biased region" description="Pro residues" evidence="16">
    <location>
        <begin position="12"/>
        <end position="21"/>
    </location>
</feature>
<dbReference type="GO" id="GO:0070971">
    <property type="term" value="C:endoplasmic reticulum exit site"/>
    <property type="evidence" value="ECO:0007669"/>
    <property type="project" value="TreeGrafter"/>
</dbReference>
<dbReference type="SUPFAM" id="SSF82919">
    <property type="entry name" value="Zn-finger domain of Sec23/24"/>
    <property type="match status" value="1"/>
</dbReference>
<evidence type="ECO:0000256" key="15">
    <source>
        <dbReference type="ARBA" id="ARBA00023329"/>
    </source>
</evidence>
<dbReference type="Pfam" id="PF04810">
    <property type="entry name" value="zf-Sec23_Sec24"/>
    <property type="match status" value="1"/>
</dbReference>
<feature type="compositionally biased region" description="Polar residues" evidence="16">
    <location>
        <begin position="482"/>
        <end position="510"/>
    </location>
</feature>
<evidence type="ECO:0000256" key="10">
    <source>
        <dbReference type="ARBA" id="ARBA00022833"/>
    </source>
</evidence>
<dbReference type="EMBL" id="NEDP02005046">
    <property type="protein sequence ID" value="OWF43608.1"/>
    <property type="molecule type" value="Genomic_DNA"/>
</dbReference>
<proteinExistence type="inferred from homology"/>
<gene>
    <name evidence="22" type="ORF">KP79_PYT06348</name>
</gene>
<dbReference type="Gene3D" id="1.20.120.730">
    <property type="entry name" value="Sec23/Sec24 helical domain"/>
    <property type="match status" value="1"/>
</dbReference>
<evidence type="ECO:0000259" key="18">
    <source>
        <dbReference type="Pfam" id="PF04810"/>
    </source>
</evidence>
<dbReference type="STRING" id="6573.A0A210Q4D9"/>
<evidence type="ECO:0000313" key="23">
    <source>
        <dbReference type="Proteomes" id="UP000242188"/>
    </source>
</evidence>
<dbReference type="InterPro" id="IPR036180">
    <property type="entry name" value="Gelsolin-like_dom_sf"/>
</dbReference>
<dbReference type="Pfam" id="PF04811">
    <property type="entry name" value="Sec23_trunk"/>
    <property type="match status" value="1"/>
</dbReference>
<evidence type="ECO:0000256" key="9">
    <source>
        <dbReference type="ARBA" id="ARBA00022824"/>
    </source>
</evidence>
<feature type="compositionally biased region" description="Low complexity" evidence="16">
    <location>
        <begin position="458"/>
        <end position="468"/>
    </location>
</feature>
<keyword evidence="11" id="KW-0931">ER-Golgi transport</keyword>
<dbReference type="GO" id="GO:0000149">
    <property type="term" value="F:SNARE binding"/>
    <property type="evidence" value="ECO:0007669"/>
    <property type="project" value="TreeGrafter"/>
</dbReference>
<dbReference type="InterPro" id="IPR006895">
    <property type="entry name" value="Znf_Sec23_Sec24"/>
</dbReference>
<evidence type="ECO:0000256" key="14">
    <source>
        <dbReference type="ARBA" id="ARBA00023136"/>
    </source>
</evidence>
<feature type="compositionally biased region" description="Pro residues" evidence="16">
    <location>
        <begin position="61"/>
        <end position="93"/>
    </location>
</feature>
<feature type="compositionally biased region" description="Low complexity" evidence="16">
    <location>
        <begin position="1"/>
        <end position="11"/>
    </location>
</feature>
<feature type="compositionally biased region" description="Polar residues" evidence="16">
    <location>
        <begin position="224"/>
        <end position="233"/>
    </location>
</feature>
<dbReference type="GO" id="GO:0030127">
    <property type="term" value="C:COPII vesicle coat"/>
    <property type="evidence" value="ECO:0007669"/>
    <property type="project" value="InterPro"/>
</dbReference>
<feature type="region of interest" description="Disordered" evidence="16">
    <location>
        <begin position="278"/>
        <end position="301"/>
    </location>
</feature>
<dbReference type="SUPFAM" id="SSF81995">
    <property type="entry name" value="beta-sandwich domain of Sec23/24"/>
    <property type="match status" value="1"/>
</dbReference>
<evidence type="ECO:0000259" key="19">
    <source>
        <dbReference type="Pfam" id="PF04811"/>
    </source>
</evidence>
<reference evidence="22 23" key="1">
    <citation type="journal article" date="2017" name="Nat. Ecol. Evol.">
        <title>Scallop genome provides insights into evolution of bilaterian karyotype and development.</title>
        <authorList>
            <person name="Wang S."/>
            <person name="Zhang J."/>
            <person name="Jiao W."/>
            <person name="Li J."/>
            <person name="Xun X."/>
            <person name="Sun Y."/>
            <person name="Guo X."/>
            <person name="Huan P."/>
            <person name="Dong B."/>
            <person name="Zhang L."/>
            <person name="Hu X."/>
            <person name="Sun X."/>
            <person name="Wang J."/>
            <person name="Zhao C."/>
            <person name="Wang Y."/>
            <person name="Wang D."/>
            <person name="Huang X."/>
            <person name="Wang R."/>
            <person name="Lv J."/>
            <person name="Li Y."/>
            <person name="Zhang Z."/>
            <person name="Liu B."/>
            <person name="Lu W."/>
            <person name="Hui Y."/>
            <person name="Liang J."/>
            <person name="Zhou Z."/>
            <person name="Hou R."/>
            <person name="Li X."/>
            <person name="Liu Y."/>
            <person name="Li H."/>
            <person name="Ning X."/>
            <person name="Lin Y."/>
            <person name="Zhao L."/>
            <person name="Xing Q."/>
            <person name="Dou J."/>
            <person name="Li Y."/>
            <person name="Mao J."/>
            <person name="Guo H."/>
            <person name="Dou H."/>
            <person name="Li T."/>
            <person name="Mu C."/>
            <person name="Jiang W."/>
            <person name="Fu Q."/>
            <person name="Fu X."/>
            <person name="Miao Y."/>
            <person name="Liu J."/>
            <person name="Yu Q."/>
            <person name="Li R."/>
            <person name="Liao H."/>
            <person name="Li X."/>
            <person name="Kong Y."/>
            <person name="Jiang Z."/>
            <person name="Chourrout D."/>
            <person name="Li R."/>
            <person name="Bao Z."/>
        </authorList>
    </citation>
    <scope>NUCLEOTIDE SEQUENCE [LARGE SCALE GENOMIC DNA]</scope>
    <source>
        <strain evidence="22 23">PY_sf001</strain>
    </source>
</reference>
<evidence type="ECO:0000256" key="2">
    <source>
        <dbReference type="ARBA" id="ARBA00004394"/>
    </source>
</evidence>
<evidence type="ECO:0000256" key="8">
    <source>
        <dbReference type="ARBA" id="ARBA00022723"/>
    </source>
</evidence>
<evidence type="ECO:0000313" key="22">
    <source>
        <dbReference type="EMBL" id="OWF43608.1"/>
    </source>
</evidence>
<dbReference type="Gene3D" id="2.30.30.380">
    <property type="entry name" value="Zn-finger domain of Sec23/24"/>
    <property type="match status" value="1"/>
</dbReference>
<keyword evidence="15" id="KW-0968">Cytoplasmic vesicle</keyword>
<organism evidence="22 23">
    <name type="scientific">Mizuhopecten yessoensis</name>
    <name type="common">Japanese scallop</name>
    <name type="synonym">Patinopecten yessoensis</name>
    <dbReference type="NCBI Taxonomy" id="6573"/>
    <lineage>
        <taxon>Eukaryota</taxon>
        <taxon>Metazoa</taxon>
        <taxon>Spiralia</taxon>
        <taxon>Lophotrochozoa</taxon>
        <taxon>Mollusca</taxon>
        <taxon>Bivalvia</taxon>
        <taxon>Autobranchia</taxon>
        <taxon>Pteriomorphia</taxon>
        <taxon>Pectinida</taxon>
        <taxon>Pectinoidea</taxon>
        <taxon>Pectinidae</taxon>
        <taxon>Mizuhopecten</taxon>
    </lineage>
</organism>
<evidence type="ECO:0000259" key="17">
    <source>
        <dbReference type="Pfam" id="PF00626"/>
    </source>
</evidence>
<comment type="similarity">
    <text evidence="5">Belongs to the SEC23/SEC24 family. SEC24 subfamily.</text>
</comment>
<evidence type="ECO:0000256" key="3">
    <source>
        <dbReference type="ARBA" id="ARBA00004397"/>
    </source>
</evidence>
<dbReference type="InterPro" id="IPR029006">
    <property type="entry name" value="ADF-H/Gelsolin-like_dom_sf"/>
</dbReference>
<dbReference type="InterPro" id="IPR041742">
    <property type="entry name" value="Sec24-like_trunk_dom"/>
</dbReference>
<feature type="region of interest" description="Disordered" evidence="16">
    <location>
        <begin position="1"/>
        <end position="253"/>
    </location>
</feature>
<evidence type="ECO:0000256" key="1">
    <source>
        <dbReference type="ARBA" id="ARBA00004299"/>
    </source>
</evidence>
<dbReference type="FunFam" id="3.40.50.410:FF:000019">
    <property type="entry name" value="SEC24 homolog B, COPII coat complex component"/>
    <property type="match status" value="1"/>
</dbReference>
<evidence type="ECO:0000256" key="7">
    <source>
        <dbReference type="ARBA" id="ARBA00022490"/>
    </source>
</evidence>
<keyword evidence="10" id="KW-0862">Zinc</keyword>
<feature type="compositionally biased region" description="Low complexity" evidence="16">
    <location>
        <begin position="511"/>
        <end position="524"/>
    </location>
</feature>
<feature type="compositionally biased region" description="Polar residues" evidence="16">
    <location>
        <begin position="149"/>
        <end position="168"/>
    </location>
</feature>
<feature type="compositionally biased region" description="Polar residues" evidence="16">
    <location>
        <begin position="333"/>
        <end position="358"/>
    </location>
</feature>
<evidence type="ECO:0000256" key="6">
    <source>
        <dbReference type="ARBA" id="ARBA00022448"/>
    </source>
</evidence>
<feature type="compositionally biased region" description="Polar residues" evidence="16">
    <location>
        <begin position="278"/>
        <end position="287"/>
    </location>
</feature>
<accession>A0A210Q4D9</accession>
<feature type="domain" description="Sec23/Sec24 helical" evidence="20">
    <location>
        <begin position="1090"/>
        <end position="1191"/>
    </location>
</feature>
<feature type="domain" description="Sec23/Sec24 beta-sandwich" evidence="21">
    <location>
        <begin position="995"/>
        <end position="1079"/>
    </location>
</feature>
<evidence type="ECO:0000256" key="5">
    <source>
        <dbReference type="ARBA" id="ARBA00008334"/>
    </source>
</evidence>
<feature type="domain" description="Gelsolin-like" evidence="17">
    <location>
        <begin position="1219"/>
        <end position="1290"/>
    </location>
</feature>
<keyword evidence="6" id="KW-0813">Transport</keyword>
<keyword evidence="7" id="KW-0963">Cytoplasm</keyword>
<feature type="domain" description="Sec23/Sec24 trunk" evidence="19">
    <location>
        <begin position="752"/>
        <end position="990"/>
    </location>
</feature>
<feature type="domain" description="Zinc finger Sec23/Sec24-type" evidence="18">
    <location>
        <begin position="679"/>
        <end position="716"/>
    </location>
</feature>
<dbReference type="CDD" id="cd01479">
    <property type="entry name" value="Sec24-like"/>
    <property type="match status" value="1"/>
</dbReference>
<evidence type="ECO:0000259" key="21">
    <source>
        <dbReference type="Pfam" id="PF08033"/>
    </source>
</evidence>
<protein>
    <submittedName>
        <fullName evidence="22">Protein transport protein Sec24B</fullName>
    </submittedName>
</protein>
<dbReference type="GO" id="GO:0008270">
    <property type="term" value="F:zinc ion binding"/>
    <property type="evidence" value="ECO:0007669"/>
    <property type="project" value="InterPro"/>
</dbReference>
<comment type="caution">
    <text evidence="22">The sequence shown here is derived from an EMBL/GenBank/DDBJ whole genome shotgun (WGS) entry which is preliminary data.</text>
</comment>
<evidence type="ECO:0000256" key="16">
    <source>
        <dbReference type="SAM" id="MobiDB-lite"/>
    </source>
</evidence>
<evidence type="ECO:0000259" key="20">
    <source>
        <dbReference type="Pfam" id="PF04815"/>
    </source>
</evidence>
<evidence type="ECO:0000256" key="13">
    <source>
        <dbReference type="ARBA" id="ARBA00023034"/>
    </source>
</evidence>
<keyword evidence="23" id="KW-1185">Reference proteome</keyword>
<keyword evidence="12" id="KW-0653">Protein transport</keyword>
<dbReference type="FunFam" id="2.30.30.380:FF:000004">
    <property type="entry name" value="SEC24 homolog B, COPII coat complex component"/>
    <property type="match status" value="1"/>
</dbReference>
<feature type="region of interest" description="Disordered" evidence="16">
    <location>
        <begin position="333"/>
        <end position="584"/>
    </location>
</feature>
<dbReference type="Gene3D" id="2.60.40.1670">
    <property type="entry name" value="beta-sandwich domain of Sec23/24"/>
    <property type="match status" value="1"/>
</dbReference>
<keyword evidence="9" id="KW-0256">Endoplasmic reticulum</keyword>
<dbReference type="SUPFAM" id="SSF53300">
    <property type="entry name" value="vWA-like"/>
    <property type="match status" value="1"/>
</dbReference>
<dbReference type="Gene3D" id="3.40.20.10">
    <property type="entry name" value="Severin"/>
    <property type="match status" value="1"/>
</dbReference>
<dbReference type="PANTHER" id="PTHR13803:SF39">
    <property type="entry name" value="SECRETORY 24AB, ISOFORM A"/>
    <property type="match status" value="1"/>
</dbReference>
<dbReference type="GO" id="GO:0005829">
    <property type="term" value="C:cytosol"/>
    <property type="evidence" value="ECO:0007669"/>
    <property type="project" value="UniProtKB-SubCell"/>
</dbReference>
<dbReference type="Pfam" id="PF04815">
    <property type="entry name" value="Sec23_helical"/>
    <property type="match status" value="1"/>
</dbReference>
<evidence type="ECO:0000256" key="12">
    <source>
        <dbReference type="ARBA" id="ARBA00022927"/>
    </source>
</evidence>
<dbReference type="InterPro" id="IPR007123">
    <property type="entry name" value="Gelsolin-like_dom"/>
</dbReference>
<comment type="subcellular location">
    <subcellularLocation>
        <location evidence="4">Cytoplasm</location>
        <location evidence="4">Cytosol</location>
    </subcellularLocation>
    <subcellularLocation>
        <location evidence="1">Cytoplasmic vesicle</location>
        <location evidence="1">COPII-coated vesicle membrane</location>
        <topology evidence="1">Peripheral membrane protein</topology>
        <orientation evidence="1">Cytoplasmic side</orientation>
    </subcellularLocation>
    <subcellularLocation>
        <location evidence="3">Endoplasmic reticulum membrane</location>
        <topology evidence="3">Peripheral membrane protein</topology>
        <orientation evidence="3">Cytoplasmic side</orientation>
    </subcellularLocation>
    <subcellularLocation>
        <location evidence="2">Golgi apparatus membrane</location>
    </subcellularLocation>
</comment>
<name>A0A210Q4D9_MIZYE</name>
<sequence>MADANQQQYNPNGPPQQPNPPQMTINQGAFPPAPVGLGPQRFQGPPRPMKGIQPGQGFPGMGPPLPNMRPPGNAPGLPPNAMVPPPMSRPGGPPQTMMGVPPTSYGGSAPSVNNGPGSNVNGFGGTPPPLVQNFNGNLHQGNRLPPPQNFSQPGGQGVNEPSQMSMASKNMGPPMGTMNATQPSSLPGGIPPQSNTFNNIRPPVGMMSTPSSGQGARPLMGGPPTSSNTSQKQPLLGPPLGPPTSSEMQGSVAERPGGLPVPFHGQGQYSHQVGMTLTPGTQNISEPTSRKSSRAPSPLGNQLYDAVEGQLSGIESNTQVPSIIGGPPTSMMAPSSLGSGPSRTFGMQSPSSGPTTMSGVPPRMSGGPPLMSGAPPPMLGAPPMSRALPPMSGTPPLMSGAPPPMLGAPSMSRAPPPMSGAPPLMSGAPPPISGAPPHMSGGPPRSMAGPPLPGGPGQMPSGGLPLQQIRGVNALAGPPLPQGNTNQMTQHIGHPVNNQNAQTAPSNSPYGQLPMQNQQPPQGQGYLGQSGGMSGPPRPGMPGQSQFPPGPGMGLPNSQGGSNQMAPPFGQPMGGPGGVGNPNAMNSGFEMLSLQDTGGKVVNLLQEKRLIPANGIETPKPKLSYDHKKANCNPDVFRCTLTSIPQSSSLLSKSRLPLGILIHPFKDLSQLPVIQSSVIVRCRSCRTYINPYVSFVDQRRWKCNLCYRINDLPDEFQFDPVSKTYGDPQRRPEIKSATIEFIAPSEYMLRPPQPAVYLYLLDVSFNAVETGYLRIFCQTLLDELDKIPKDSRTQVGFLVYDSSLHFFNLAAGQSQPQMLIVSDLEDVFLPCPDNLLVNLQESKELVIDLLNQLPNLFEGNMETGSALGPALQAAYKLMSSNGGRVTVMQTVLPTVGPGALQAREDSNQRTTKNVSNLGPATDFYKKLALDCSAQQTAVDLFMLNGQYADLATVSCISKYSGGTVEYYPSFHAVKNRSLADKFEEDLRRYFTRKIGFEAVMRIRCTKGLSIHTFHGNFFVRSTDLLSLPNINPDAGFGMQMSIEDSLTETSTACFQAALLYTSSKGERRIRVHTMCLPVTNQISEVIAGADQKAIINLLAKMGADRSVTSSMSDAREALINAAIDSLSSFGNTLPASQRMGCLPTSFSIRLLPTLVLALLKSSAFRHGVNTRLDDRVFALQQCKSLPLQYLLQTIYPDLYPVHNIDGCPVDVIDDEEIPNPVLLHLSSANVDRQGVYLLDAYDMMYLYVGSATSNQFCQDVFNAPNYQSIMDGLIDLPDLDNPVSEKLRNFVSFLMDKRPGGCSFLVIKEESKNRLTFFGYMIEDRTESTMSYYEFLQHIQKQVKS</sequence>
<dbReference type="Gene3D" id="3.40.50.410">
    <property type="entry name" value="von Willebrand factor, type A domain"/>
    <property type="match status" value="1"/>
</dbReference>